<keyword evidence="3 7" id="KW-0812">Transmembrane</keyword>
<evidence type="ECO:0000256" key="4">
    <source>
        <dbReference type="ARBA" id="ARBA00022989"/>
    </source>
</evidence>
<feature type="transmembrane region" description="Helical" evidence="7">
    <location>
        <begin position="199"/>
        <end position="217"/>
    </location>
</feature>
<dbReference type="CDD" id="cd17316">
    <property type="entry name" value="MFS_SV2_like"/>
    <property type="match status" value="1"/>
</dbReference>
<feature type="transmembrane region" description="Helical" evidence="7">
    <location>
        <begin position="427"/>
        <end position="452"/>
    </location>
</feature>
<dbReference type="EMBL" id="JAVRFD010000003">
    <property type="protein sequence ID" value="MDT0542987.1"/>
    <property type="molecule type" value="Genomic_DNA"/>
</dbReference>
<feature type="transmembrane region" description="Helical" evidence="7">
    <location>
        <begin position="134"/>
        <end position="156"/>
    </location>
</feature>
<feature type="transmembrane region" description="Helical" evidence="7">
    <location>
        <begin position="44"/>
        <end position="66"/>
    </location>
</feature>
<dbReference type="InterPro" id="IPR005828">
    <property type="entry name" value="MFS_sugar_transport-like"/>
</dbReference>
<name>A0ABU2XC69_9ACTN</name>
<dbReference type="PROSITE" id="PS00217">
    <property type="entry name" value="SUGAR_TRANSPORT_2"/>
    <property type="match status" value="1"/>
</dbReference>
<dbReference type="PROSITE" id="PS50850">
    <property type="entry name" value="MFS"/>
    <property type="match status" value="1"/>
</dbReference>
<dbReference type="RefSeq" id="WP_311723337.1">
    <property type="nucleotide sequence ID" value="NZ_JAVRFD010000003.1"/>
</dbReference>
<organism evidence="9 10">
    <name type="scientific">Streptomyces lonegramiae</name>
    <dbReference type="NCBI Taxonomy" id="3075524"/>
    <lineage>
        <taxon>Bacteria</taxon>
        <taxon>Bacillati</taxon>
        <taxon>Actinomycetota</taxon>
        <taxon>Actinomycetes</taxon>
        <taxon>Kitasatosporales</taxon>
        <taxon>Streptomycetaceae</taxon>
        <taxon>Streptomyces</taxon>
    </lineage>
</organism>
<feature type="transmembrane region" description="Helical" evidence="7">
    <location>
        <begin position="401"/>
        <end position="421"/>
    </location>
</feature>
<feature type="transmembrane region" description="Helical" evidence="7">
    <location>
        <begin position="284"/>
        <end position="305"/>
    </location>
</feature>
<feature type="region of interest" description="Disordered" evidence="6">
    <location>
        <begin position="1"/>
        <end position="32"/>
    </location>
</feature>
<dbReference type="InterPro" id="IPR050360">
    <property type="entry name" value="MFS_Sugar_Transporters"/>
</dbReference>
<keyword evidence="5 7" id="KW-0472">Membrane</keyword>
<evidence type="ECO:0000313" key="10">
    <source>
        <dbReference type="Proteomes" id="UP001180754"/>
    </source>
</evidence>
<dbReference type="InterPro" id="IPR020846">
    <property type="entry name" value="MFS_dom"/>
</dbReference>
<dbReference type="Gene3D" id="1.20.1250.20">
    <property type="entry name" value="MFS general substrate transporter like domains"/>
    <property type="match status" value="1"/>
</dbReference>
<feature type="compositionally biased region" description="Low complexity" evidence="6">
    <location>
        <begin position="22"/>
        <end position="31"/>
    </location>
</feature>
<dbReference type="PANTHER" id="PTHR48022">
    <property type="entry name" value="PLASTIDIC GLUCOSE TRANSPORTER 4"/>
    <property type="match status" value="1"/>
</dbReference>
<dbReference type="SUPFAM" id="SSF103473">
    <property type="entry name" value="MFS general substrate transporter"/>
    <property type="match status" value="1"/>
</dbReference>
<feature type="transmembrane region" description="Helical" evidence="7">
    <location>
        <begin position="78"/>
        <end position="98"/>
    </location>
</feature>
<evidence type="ECO:0000256" key="7">
    <source>
        <dbReference type="SAM" id="Phobius"/>
    </source>
</evidence>
<gene>
    <name evidence="9" type="ORF">RND15_09665</name>
</gene>
<feature type="transmembrane region" description="Helical" evidence="7">
    <location>
        <begin position="366"/>
        <end position="389"/>
    </location>
</feature>
<feature type="transmembrane region" description="Helical" evidence="7">
    <location>
        <begin position="110"/>
        <end position="128"/>
    </location>
</feature>
<evidence type="ECO:0000256" key="6">
    <source>
        <dbReference type="SAM" id="MobiDB-lite"/>
    </source>
</evidence>
<feature type="domain" description="Major facilitator superfamily (MFS) profile" evidence="8">
    <location>
        <begin position="44"/>
        <end position="456"/>
    </location>
</feature>
<dbReference type="Proteomes" id="UP001180754">
    <property type="component" value="Unassembled WGS sequence"/>
</dbReference>
<proteinExistence type="inferred from homology"/>
<dbReference type="InterPro" id="IPR036259">
    <property type="entry name" value="MFS_trans_sf"/>
</dbReference>
<evidence type="ECO:0000256" key="3">
    <source>
        <dbReference type="ARBA" id="ARBA00022692"/>
    </source>
</evidence>
<dbReference type="PANTHER" id="PTHR48022:SF2">
    <property type="entry name" value="PLASTIDIC GLUCOSE TRANSPORTER 4"/>
    <property type="match status" value="1"/>
</dbReference>
<evidence type="ECO:0000256" key="5">
    <source>
        <dbReference type="ARBA" id="ARBA00023136"/>
    </source>
</evidence>
<feature type="transmembrane region" description="Helical" evidence="7">
    <location>
        <begin position="168"/>
        <end position="193"/>
    </location>
</feature>
<evidence type="ECO:0000256" key="2">
    <source>
        <dbReference type="ARBA" id="ARBA00010992"/>
    </source>
</evidence>
<dbReference type="InterPro" id="IPR005829">
    <property type="entry name" value="Sugar_transporter_CS"/>
</dbReference>
<comment type="subcellular location">
    <subcellularLocation>
        <location evidence="1">Cell membrane</location>
        <topology evidence="1">Multi-pass membrane protein</topology>
    </subcellularLocation>
</comment>
<keyword evidence="10" id="KW-1185">Reference proteome</keyword>
<evidence type="ECO:0000313" key="9">
    <source>
        <dbReference type="EMBL" id="MDT0542987.1"/>
    </source>
</evidence>
<keyword evidence="4 7" id="KW-1133">Transmembrane helix</keyword>
<evidence type="ECO:0000259" key="8">
    <source>
        <dbReference type="PROSITE" id="PS50850"/>
    </source>
</evidence>
<accession>A0ABU2XC69</accession>
<protein>
    <submittedName>
        <fullName evidence="9">MFS transporter</fullName>
    </submittedName>
</protein>
<evidence type="ECO:0000256" key="1">
    <source>
        <dbReference type="ARBA" id="ARBA00004651"/>
    </source>
</evidence>
<feature type="transmembrane region" description="Helical" evidence="7">
    <location>
        <begin position="341"/>
        <end position="360"/>
    </location>
</feature>
<reference evidence="9" key="1">
    <citation type="submission" date="2024-05" db="EMBL/GenBank/DDBJ databases">
        <title>30 novel species of actinomycetes from the DSMZ collection.</title>
        <authorList>
            <person name="Nouioui I."/>
        </authorList>
    </citation>
    <scope>NUCLEOTIDE SEQUENCE</scope>
    <source>
        <strain evidence="9">DSM 41529</strain>
    </source>
</reference>
<sequence>MSRTEPGAAGPVTAPPRPHPRPVAASEAVSEAEARRTRRAQNRIVVCAGGGEVCDGWVLGVVGAAMPLARTDLSLGTLSAGLIGAASLIGIFLGGLCFGPLADRIGRRRMYLVDLGIFLVGSLLQLVVDSGAELFAVRLLMGIAVGADYAIAGALVAEFAPTHRRGRLLASLIAYWYAGYVLATVLGAALTAWSDDPGLWRWILASSALPSLAVLIARTGTPESPRWLAGRGRRAEADAVCRRWLGTRLDDLDETMGAPAGGARTGFATLFSPAYRRRTLFTSVFWLCQVTPFFAISTFAPQVFASLGAADDGVGETALNCFLLVGCLCGTYLMDRTGRRPLLIVPFLVTALALLVLGLWPHGPQWMVVGCFALFGLFHAGSSTLQAVYPSEVFPTAVRATGIGLAAATSRIGAAAGTFLVPMGLQAWGAGAVMLCGAALSLAGAAVSAAWAPETSGLELAAASTPDEGRAHAAM</sequence>
<comment type="similarity">
    <text evidence="2">Belongs to the major facilitator superfamily. Sugar transporter (TC 2.A.1.1) family.</text>
</comment>
<dbReference type="Pfam" id="PF00083">
    <property type="entry name" value="Sugar_tr"/>
    <property type="match status" value="1"/>
</dbReference>
<comment type="caution">
    <text evidence="9">The sequence shown here is derived from an EMBL/GenBank/DDBJ whole genome shotgun (WGS) entry which is preliminary data.</text>
</comment>